<protein>
    <recommendedName>
        <fullName evidence="2">HAT C-terminal dimerisation domain-containing protein</fullName>
    </recommendedName>
</protein>
<dbReference type="EMBL" id="UZAU01000346">
    <property type="status" value="NOT_ANNOTATED_CDS"/>
    <property type="molecule type" value="Genomic_DNA"/>
</dbReference>
<evidence type="ECO:0000259" key="2">
    <source>
        <dbReference type="Pfam" id="PF05699"/>
    </source>
</evidence>
<dbReference type="InterPro" id="IPR008906">
    <property type="entry name" value="HATC_C_dom"/>
</dbReference>
<evidence type="ECO:0000313" key="4">
    <source>
        <dbReference type="Proteomes" id="UP000596661"/>
    </source>
</evidence>
<dbReference type="EnsemblPlants" id="novel_model_3887_5bd9a17a">
    <property type="protein sequence ID" value="cds.novel_model_3887_5bd9a17a"/>
    <property type="gene ID" value="novel_gene_2087_5bd9a17a"/>
</dbReference>
<sequence length="84" mass="9931">MEGLNIRKSKLEFYLDDEPKMKLDLELDLEFCSPELAHMARDILSIPMSTVASKASFSLVISWHILLWIMSIWRNLQWTFSRWG</sequence>
<organism evidence="3 4">
    <name type="scientific">Cannabis sativa</name>
    <name type="common">Hemp</name>
    <name type="synonym">Marijuana</name>
    <dbReference type="NCBI Taxonomy" id="3483"/>
    <lineage>
        <taxon>Eukaryota</taxon>
        <taxon>Viridiplantae</taxon>
        <taxon>Streptophyta</taxon>
        <taxon>Embryophyta</taxon>
        <taxon>Tracheophyta</taxon>
        <taxon>Spermatophyta</taxon>
        <taxon>Magnoliopsida</taxon>
        <taxon>eudicotyledons</taxon>
        <taxon>Gunneridae</taxon>
        <taxon>Pentapetalae</taxon>
        <taxon>rosids</taxon>
        <taxon>fabids</taxon>
        <taxon>Rosales</taxon>
        <taxon>Cannabaceae</taxon>
        <taxon>Cannabis</taxon>
    </lineage>
</organism>
<keyword evidence="1" id="KW-1133">Transmembrane helix</keyword>
<dbReference type="AlphaFoldDB" id="A0A803R199"/>
<feature type="domain" description="HAT C-terminal dimerisation" evidence="2">
    <location>
        <begin position="32"/>
        <end position="59"/>
    </location>
</feature>
<dbReference type="Gramene" id="novel_model_3887_5bd9a17a">
    <property type="protein sequence ID" value="cds.novel_model_3887_5bd9a17a"/>
    <property type="gene ID" value="novel_gene_2087_5bd9a17a"/>
</dbReference>
<keyword evidence="1" id="KW-0812">Transmembrane</keyword>
<name>A0A803R199_CANSA</name>
<dbReference type="Proteomes" id="UP000596661">
    <property type="component" value="Chromosome 3"/>
</dbReference>
<reference evidence="3" key="2">
    <citation type="submission" date="2021-03" db="UniProtKB">
        <authorList>
            <consortium name="EnsemblPlants"/>
        </authorList>
    </citation>
    <scope>IDENTIFICATION</scope>
</reference>
<keyword evidence="4" id="KW-1185">Reference proteome</keyword>
<proteinExistence type="predicted"/>
<accession>A0A803R199</accession>
<reference evidence="3" key="1">
    <citation type="submission" date="2018-11" db="EMBL/GenBank/DDBJ databases">
        <authorList>
            <person name="Grassa J C."/>
        </authorList>
    </citation>
    <scope>NUCLEOTIDE SEQUENCE [LARGE SCALE GENOMIC DNA]</scope>
</reference>
<dbReference type="Pfam" id="PF05699">
    <property type="entry name" value="Dimer_Tnp_hAT"/>
    <property type="match status" value="1"/>
</dbReference>
<evidence type="ECO:0000256" key="1">
    <source>
        <dbReference type="SAM" id="Phobius"/>
    </source>
</evidence>
<feature type="transmembrane region" description="Helical" evidence="1">
    <location>
        <begin position="55"/>
        <end position="73"/>
    </location>
</feature>
<dbReference type="GO" id="GO:0046983">
    <property type="term" value="F:protein dimerization activity"/>
    <property type="evidence" value="ECO:0007669"/>
    <property type="project" value="InterPro"/>
</dbReference>
<keyword evidence="1" id="KW-0472">Membrane</keyword>
<evidence type="ECO:0000313" key="3">
    <source>
        <dbReference type="EnsemblPlants" id="cds.novel_model_3887_5bd9a17a"/>
    </source>
</evidence>